<dbReference type="SUPFAM" id="SSF103642">
    <property type="entry name" value="Sec-C motif"/>
    <property type="match status" value="1"/>
</dbReference>
<dbReference type="Gene3D" id="3.10.450.50">
    <property type="match status" value="1"/>
</dbReference>
<dbReference type="SUPFAM" id="SSF48452">
    <property type="entry name" value="TPR-like"/>
    <property type="match status" value="1"/>
</dbReference>
<name>A0A8S0W361_9FIRM</name>
<reference evidence="1" key="2">
    <citation type="submission" date="2020-01" db="EMBL/GenBank/DDBJ databases">
        <authorList>
            <person name="Hornung B."/>
        </authorList>
    </citation>
    <scope>NUCLEOTIDE SEQUENCE</scope>
    <source>
        <strain evidence="1">PacBioINE</strain>
    </source>
</reference>
<proteinExistence type="predicted"/>
<sequence length="332" mass="37635">MEGAVENQLQADPAVRDIWEHLQKAKGLTPHAARACITAVFIHHFFPVLKDHQPFHQEAYLRSLRLIATDVSKVRRNDPCPCGSGIKFKRCCAPYKDSFGVFPLAGALDLGHGAYPEAELEATVDPLDPIFRLEARVHIAAYMESHHDSEGALTVLKENIALAETYKGGIFLKDAWQHYLLLCQNHTEFRKEGLRAINHLLSLVKTDREKGTLLCDKGDRLSGMGDLEAAKAEYAKLFMTFPNFSQGRLRYASMLFKQERKQDAKKVLTDLLSETHIDRETRWDAIALLDDLGVDVDEYMAQDLVDDLDEDLEENLDEDLKEKLDGELDDER</sequence>
<dbReference type="InterPro" id="IPR011990">
    <property type="entry name" value="TPR-like_helical_dom_sf"/>
</dbReference>
<keyword evidence="3" id="KW-1185">Reference proteome</keyword>
<evidence type="ECO:0000313" key="2">
    <source>
        <dbReference type="EMBL" id="CEJ09370.1"/>
    </source>
</evidence>
<dbReference type="Proteomes" id="UP000836597">
    <property type="component" value="Chromosome"/>
</dbReference>
<dbReference type="AlphaFoldDB" id="A0A8S0W361"/>
<gene>
    <name evidence="1" type="ORF">DEACI_2004</name>
    <name evidence="2" type="ORF">DEACI_3854</name>
</gene>
<evidence type="ECO:0000313" key="3">
    <source>
        <dbReference type="Proteomes" id="UP001071230"/>
    </source>
</evidence>
<dbReference type="InterPro" id="IPR004027">
    <property type="entry name" value="SEC_C_motif"/>
</dbReference>
<dbReference type="EMBL" id="LR746496">
    <property type="protein sequence ID" value="CAA7601338.1"/>
    <property type="molecule type" value="Genomic_DNA"/>
</dbReference>
<reference evidence="2" key="1">
    <citation type="submission" date="2014-11" db="EMBL/GenBank/DDBJ databases">
        <authorList>
            <person name="Hornung B.V."/>
        </authorList>
    </citation>
    <scope>NUCLEOTIDE SEQUENCE</scope>
    <source>
        <strain evidence="2">INE</strain>
    </source>
</reference>
<dbReference type="Proteomes" id="UP001071230">
    <property type="component" value="Unassembled WGS sequence"/>
</dbReference>
<dbReference type="EMBL" id="CDGJ01000130">
    <property type="protein sequence ID" value="CEJ09370.1"/>
    <property type="molecule type" value="Genomic_DNA"/>
</dbReference>
<dbReference type="KEGG" id="aacx:DEACI_2004"/>
<evidence type="ECO:0000313" key="1">
    <source>
        <dbReference type="EMBL" id="CAA7601338.1"/>
    </source>
</evidence>
<dbReference type="Gene3D" id="1.25.40.10">
    <property type="entry name" value="Tetratricopeptide repeat domain"/>
    <property type="match status" value="1"/>
</dbReference>
<organism evidence="1">
    <name type="scientific">Acididesulfobacillus acetoxydans</name>
    <dbReference type="NCBI Taxonomy" id="1561005"/>
    <lineage>
        <taxon>Bacteria</taxon>
        <taxon>Bacillati</taxon>
        <taxon>Bacillota</taxon>
        <taxon>Clostridia</taxon>
        <taxon>Eubacteriales</taxon>
        <taxon>Peptococcaceae</taxon>
        <taxon>Acididesulfobacillus</taxon>
    </lineage>
</organism>
<accession>A0A8S0W361</accession>
<dbReference type="Pfam" id="PF02810">
    <property type="entry name" value="SEC-C"/>
    <property type="match status" value="1"/>
</dbReference>
<protein>
    <submittedName>
        <fullName evidence="2">SEC-C motif domain protein</fullName>
    </submittedName>
    <submittedName>
        <fullName evidence="1">Tetratricopeptide repeat</fullName>
    </submittedName>
</protein>